<evidence type="ECO:0000256" key="5">
    <source>
        <dbReference type="ARBA" id="ARBA00015817"/>
    </source>
</evidence>
<feature type="domain" description="Rab3GAP catalytic subunit C-terminal" evidence="11">
    <location>
        <begin position="733"/>
        <end position="924"/>
    </location>
</feature>
<dbReference type="GO" id="GO:0005096">
    <property type="term" value="F:GTPase activator activity"/>
    <property type="evidence" value="ECO:0007669"/>
    <property type="project" value="UniProtKB-KW"/>
</dbReference>
<evidence type="ECO:0000256" key="6">
    <source>
        <dbReference type="ARBA" id="ARBA00022468"/>
    </source>
</evidence>
<evidence type="ECO:0000313" key="12">
    <source>
        <dbReference type="EMBL" id="KAK0172524.1"/>
    </source>
</evidence>
<dbReference type="InterPro" id="IPR045698">
    <property type="entry name" value="Rab3GAP1_C"/>
</dbReference>
<evidence type="ECO:0000256" key="1">
    <source>
        <dbReference type="ARBA" id="ARBA00004222"/>
    </source>
</evidence>
<evidence type="ECO:0000256" key="2">
    <source>
        <dbReference type="ARBA" id="ARBA00004240"/>
    </source>
</evidence>
<accession>A0AA39KSW5</accession>
<dbReference type="AlphaFoldDB" id="A0AA39KSW5"/>
<protein>
    <recommendedName>
        <fullName evidence="5">Rab3 GTPase-activating protein catalytic subunit</fullName>
    </recommendedName>
</protein>
<feature type="domain" description="Rab3GAP catalytic subunit conserved" evidence="10">
    <location>
        <begin position="569"/>
        <end position="721"/>
    </location>
</feature>
<sequence>MHNLEIEDFYHHDFTTASEWEVFIARLEEIIHEWKLPQTKIGPPLKSGDFINLSWEKQSEKLNFADVAFTLKHYKLQLNDDQMNEHVASDDSEDSNTQSQIDILNTSNDFAKIDEEHLEIARYYGVREFIVLTPTKQIAISDETRIKILVSSLTIALNNANCEVPALVQIQEPWQNSYSGIGVGRGTSSHLDMIHLKKIPPHCRHLTGLLALFKQKITEGCSIRLDPVNVSIKFTYLLKDWTSYTWTQDPPDFDFMQGETLGVVELGKLPFGATFDPVGELQLFTTWSQMSENIIVDSESFTDLEPQLATEWSAKVKMIPSTACLLGEYLTDFLDLCNNHKTMIDLLGEGATDIGNNDSTLSSALNILTESKIPTISRVMSRAASTKKNNKNVEGPIPEEVLLPVLYFLFPDADELVKSPYEDVSGYNMDDDAWRGVKTCAVNGLVWRFAIVAAHCAHNLGGAAALAQLWHEFVQELHFRWERGIVIPGVGTGLPDSVRTCLLHQKLQMMNCCIERKRAREESAHKQQNIDDFESESDDEFYECTEEDAAKQDEVQLKRTLKLKHLLWNRPSGRLAKHPSLRLLKTGEPLYLPITQDPVPKTEDQLEADAEVMMQLGTDKHASEMRARLMSASLLSDMESFKAANPESELADFIRWYSPRDWIEEDTLDEWGQPTGHLSPRMKIPNNPWATTWNSAQPVPAHRQRRLFDDTREAEKAIHYLMSKDIGEIAQLILPVLTHAALYTLSQQKQDALPNLPDVTQNILNKLQYATKPINQKMKLYEEIASDIESVEVLVAQVTSLQHKFCGDEQSKELTAFIIQLMRGKEVTIYGGARGTIGQRITAMFRDAQKANYLMGASGGSASVSGAGDEKHKTFPEPSCKEFILRAVTPRPSPTSAAQPQRLYVCLKRDYIRMAGFFCEDTTFL</sequence>
<evidence type="ECO:0000259" key="11">
    <source>
        <dbReference type="Pfam" id="PF19533"/>
    </source>
</evidence>
<dbReference type="PANTHER" id="PTHR21422:SF9">
    <property type="entry name" value="RAB3 GTPASE-ACTIVATING PROTEIN CATALYTIC SUBUNIT"/>
    <property type="match status" value="1"/>
</dbReference>
<keyword evidence="13" id="KW-1185">Reference proteome</keyword>
<dbReference type="InterPro" id="IPR026147">
    <property type="entry name" value="Rab3GAP1_conserved"/>
</dbReference>
<keyword evidence="6" id="KW-0343">GTPase activation</keyword>
<dbReference type="GO" id="GO:0005794">
    <property type="term" value="C:Golgi apparatus"/>
    <property type="evidence" value="ECO:0007669"/>
    <property type="project" value="UniProtKB-SubCell"/>
</dbReference>
<dbReference type="PANTHER" id="PTHR21422">
    <property type="entry name" value="RAB3 GTPASE-ACTIVATING PROTEIN CATALYTIC SUBUNIT"/>
    <property type="match status" value="1"/>
</dbReference>
<dbReference type="EMBL" id="JAQQBS010000002">
    <property type="protein sequence ID" value="KAK0172524.1"/>
    <property type="molecule type" value="Genomic_DNA"/>
</dbReference>
<reference evidence="12" key="1">
    <citation type="journal article" date="2023" name="bioRxiv">
        <title>Scaffold-level genome assemblies of two parasitoid biocontrol wasps reveal the parthenogenesis mechanism and an associated novel virus.</title>
        <authorList>
            <person name="Inwood S."/>
            <person name="Skelly J."/>
            <person name="Guhlin J."/>
            <person name="Harrop T."/>
            <person name="Goldson S."/>
            <person name="Dearden P."/>
        </authorList>
    </citation>
    <scope>NUCLEOTIDE SEQUENCE</scope>
    <source>
        <strain evidence="12">Irish</strain>
        <tissue evidence="12">Whole body</tissue>
    </source>
</reference>
<keyword evidence="9" id="KW-0333">Golgi apparatus</keyword>
<comment type="similarity">
    <text evidence="4">Belongs to the Rab3-GAP catalytic subunit family.</text>
</comment>
<keyword evidence="7" id="KW-0963">Cytoplasm</keyword>
<dbReference type="Pfam" id="PF13890">
    <property type="entry name" value="Rab3-GTPase_cat"/>
    <property type="match status" value="1"/>
</dbReference>
<keyword evidence="8" id="KW-0256">Endoplasmic reticulum</keyword>
<dbReference type="GO" id="GO:0005783">
    <property type="term" value="C:endoplasmic reticulum"/>
    <property type="evidence" value="ECO:0007669"/>
    <property type="project" value="UniProtKB-SubCell"/>
</dbReference>
<dbReference type="Proteomes" id="UP001168990">
    <property type="component" value="Unassembled WGS sequence"/>
</dbReference>
<dbReference type="Pfam" id="PF19533">
    <property type="entry name" value="Rab3-GAP_cat_C"/>
    <property type="match status" value="1"/>
</dbReference>
<dbReference type="InterPro" id="IPR045700">
    <property type="entry name" value="Rab3GAP1"/>
</dbReference>
<evidence type="ECO:0000256" key="8">
    <source>
        <dbReference type="ARBA" id="ARBA00022824"/>
    </source>
</evidence>
<reference evidence="12" key="2">
    <citation type="submission" date="2023-03" db="EMBL/GenBank/DDBJ databases">
        <authorList>
            <person name="Inwood S.N."/>
            <person name="Skelly J.G."/>
            <person name="Guhlin J."/>
            <person name="Harrop T.W.R."/>
            <person name="Goldson S.G."/>
            <person name="Dearden P.K."/>
        </authorList>
    </citation>
    <scope>NUCLEOTIDE SEQUENCE</scope>
    <source>
        <strain evidence="12">Irish</strain>
        <tissue evidence="12">Whole body</tissue>
    </source>
</reference>
<evidence type="ECO:0000313" key="13">
    <source>
        <dbReference type="Proteomes" id="UP001168990"/>
    </source>
</evidence>
<evidence type="ECO:0000256" key="3">
    <source>
        <dbReference type="ARBA" id="ARBA00004496"/>
    </source>
</evidence>
<evidence type="ECO:0000256" key="7">
    <source>
        <dbReference type="ARBA" id="ARBA00022490"/>
    </source>
</evidence>
<name>A0AA39KSW5_9HYME</name>
<organism evidence="12 13">
    <name type="scientific">Microctonus aethiopoides</name>
    <dbReference type="NCBI Taxonomy" id="144406"/>
    <lineage>
        <taxon>Eukaryota</taxon>
        <taxon>Metazoa</taxon>
        <taxon>Ecdysozoa</taxon>
        <taxon>Arthropoda</taxon>
        <taxon>Hexapoda</taxon>
        <taxon>Insecta</taxon>
        <taxon>Pterygota</taxon>
        <taxon>Neoptera</taxon>
        <taxon>Endopterygota</taxon>
        <taxon>Hymenoptera</taxon>
        <taxon>Apocrita</taxon>
        <taxon>Ichneumonoidea</taxon>
        <taxon>Braconidae</taxon>
        <taxon>Euphorinae</taxon>
        <taxon>Microctonus</taxon>
    </lineage>
</organism>
<evidence type="ECO:0000256" key="4">
    <source>
        <dbReference type="ARBA" id="ARBA00008856"/>
    </source>
</evidence>
<comment type="subcellular location">
    <subcellularLocation>
        <location evidence="3">Cytoplasm</location>
    </subcellularLocation>
    <subcellularLocation>
        <location evidence="2">Endoplasmic reticulum</location>
    </subcellularLocation>
    <subcellularLocation>
        <location evidence="1">Golgi apparatus</location>
        <location evidence="1">cis-Golgi network</location>
    </subcellularLocation>
</comment>
<gene>
    <name evidence="12" type="ORF">PV328_005830</name>
</gene>
<comment type="caution">
    <text evidence="12">The sequence shown here is derived from an EMBL/GenBank/DDBJ whole genome shotgun (WGS) entry which is preliminary data.</text>
</comment>
<evidence type="ECO:0000259" key="10">
    <source>
        <dbReference type="Pfam" id="PF13890"/>
    </source>
</evidence>
<proteinExistence type="inferred from homology"/>
<evidence type="ECO:0000256" key="9">
    <source>
        <dbReference type="ARBA" id="ARBA00023034"/>
    </source>
</evidence>